<reference evidence="5" key="1">
    <citation type="submission" date="2017-02" db="EMBL/GenBank/DDBJ databases">
        <authorList>
            <person name="Tafer H."/>
            <person name="Lopandic K."/>
        </authorList>
    </citation>
    <scope>NUCLEOTIDE SEQUENCE [LARGE SCALE GENOMIC DNA]</scope>
    <source>
        <strain evidence="5">CBS 366.77</strain>
    </source>
</reference>
<feature type="signal peptide" evidence="1">
    <location>
        <begin position="1"/>
        <end position="19"/>
    </location>
</feature>
<dbReference type="Pfam" id="PF16335">
    <property type="entry name" value="GtaA_6_Hairpin"/>
    <property type="match status" value="3"/>
</dbReference>
<evidence type="ECO:0000259" key="3">
    <source>
        <dbReference type="Pfam" id="PF17168"/>
    </source>
</evidence>
<dbReference type="OrthoDB" id="431715at2759"/>
<keyword evidence="5" id="KW-1185">Reference proteome</keyword>
<feature type="domain" description="Glutaminase A central" evidence="2">
    <location>
        <begin position="350"/>
        <end position="471"/>
    </location>
</feature>
<evidence type="ECO:0000313" key="4">
    <source>
        <dbReference type="EMBL" id="RJE17891.1"/>
    </source>
</evidence>
<dbReference type="AlphaFoldDB" id="A0A3A2ZL57"/>
<dbReference type="PANTHER" id="PTHR31987">
    <property type="entry name" value="GLUTAMINASE A-RELATED"/>
    <property type="match status" value="1"/>
</dbReference>
<dbReference type="InterPro" id="IPR052743">
    <property type="entry name" value="Glutaminase_GtaA"/>
</dbReference>
<keyword evidence="1" id="KW-0732">Signal</keyword>
<sequence>MRLLLAVLATAILQTTADAASSLTPPVLPLIVRNPYLSAWLANARDVPWSKWPMFYTGEEIGLSLMAQVPNTGSVYPLVGRPQDSLPSDGGYQVEYPYYAGSSYDASTTNLTYRIETTSPGVPLEITVSFLSPITPTSTLRQSIPASYVTVYVHGDVNVNIYMDINGRWVSGDSGNQISWTHDGVGTKGKAALHRWQIQRQTEQLLSEINDRGEWGTLHFTGPAGVQYESGDAATVRRNFASNGTVRNTNDNAFRAIGDREPVFSFSKSFGFNQSASSDSVTYTIALIQDPVVQFASARGLTMMRPLWNSWFQTVEDLLSFHYKDFRNARVLASDYSIQLAQDAYLSGADDYVDIVALTARQVMGATTFSGTPEDPILFLKEISSNGNFQTIDVIFPAFPFFLYTNPRWLAYLLEPLIEHMLSGQYPNTYAMHDLGTHFPNATGHSDGNDEYMPVEECGNILIMGLAVANSLLYSENSAAISRWSTLGLSNKISDDNTGYFPLGELQEYAGIDKQDPKWGGGAEGQRLAEDWIRRSYRLWTQWTGYLVKYSLEPANQLSTDDFAGWLALQTNLALKGIVGINAMSKLAEIAGYDKNASYYKDIADTYITKWEGFAMSRDGTHAKLAYDWYGSWTTIYNLYADAQLCFHLDGTDISPHPTSTQGQKPLKPEKTGFVPRHIYQKQSIWYHYVRQKYGLPLDSRHLYTKTDWEFFAMAVASQDVRSEILESVAKWVNETVTDRPFTDLHNTEGKGGFPGPNFFARPVIGGHFAFLALQRACGGRAMDGLKFLDEDTSASGVLSGWAATASRAAGEFVSNFHYGSESGEL</sequence>
<dbReference type="STRING" id="2070753.A0A3A2ZL57"/>
<evidence type="ECO:0000256" key="1">
    <source>
        <dbReference type="SAM" id="SignalP"/>
    </source>
</evidence>
<dbReference type="EMBL" id="MVGC01000680">
    <property type="protein sequence ID" value="RJE17891.1"/>
    <property type="molecule type" value="Genomic_DNA"/>
</dbReference>
<protein>
    <submittedName>
        <fullName evidence="4">Glutaminase</fullName>
    </submittedName>
</protein>
<comment type="caution">
    <text evidence="4">The sequence shown here is derived from an EMBL/GenBank/DDBJ whole genome shotgun (WGS) entry which is preliminary data.</text>
</comment>
<name>A0A3A2ZL57_9EURO</name>
<gene>
    <name evidence="4" type="ORF">PHISCL_09773</name>
</gene>
<evidence type="ECO:0000259" key="2">
    <source>
        <dbReference type="Pfam" id="PF16335"/>
    </source>
</evidence>
<feature type="domain" description="Glutaminase A central" evidence="2">
    <location>
        <begin position="530"/>
        <end position="648"/>
    </location>
</feature>
<feature type="domain" description="Glutaminase A N-terminal" evidence="3">
    <location>
        <begin position="121"/>
        <end position="336"/>
    </location>
</feature>
<feature type="chain" id="PRO_5017320846" evidence="1">
    <location>
        <begin position="20"/>
        <end position="826"/>
    </location>
</feature>
<dbReference type="InterPro" id="IPR033433">
    <property type="entry name" value="GtaA_N"/>
</dbReference>
<dbReference type="InterPro" id="IPR032514">
    <property type="entry name" value="GtaA_central"/>
</dbReference>
<accession>A0A3A2ZL57</accession>
<dbReference type="Proteomes" id="UP000266188">
    <property type="component" value="Unassembled WGS sequence"/>
</dbReference>
<proteinExistence type="predicted"/>
<evidence type="ECO:0000313" key="5">
    <source>
        <dbReference type="Proteomes" id="UP000266188"/>
    </source>
</evidence>
<dbReference type="Pfam" id="PF17168">
    <property type="entry name" value="DUF5127"/>
    <property type="match status" value="1"/>
</dbReference>
<dbReference type="PANTHER" id="PTHR31987:SF12">
    <property type="entry name" value="PUTATIVE (AFU_ORTHOLOGUE AFUA_3G10910)-RELATED"/>
    <property type="match status" value="1"/>
</dbReference>
<organism evidence="4 5">
    <name type="scientific">Aspergillus sclerotialis</name>
    <dbReference type="NCBI Taxonomy" id="2070753"/>
    <lineage>
        <taxon>Eukaryota</taxon>
        <taxon>Fungi</taxon>
        <taxon>Dikarya</taxon>
        <taxon>Ascomycota</taxon>
        <taxon>Pezizomycotina</taxon>
        <taxon>Eurotiomycetes</taxon>
        <taxon>Eurotiomycetidae</taxon>
        <taxon>Eurotiales</taxon>
        <taxon>Aspergillaceae</taxon>
        <taxon>Aspergillus</taxon>
        <taxon>Aspergillus subgen. Polypaecilum</taxon>
    </lineage>
</organism>
<feature type="domain" description="Glutaminase A central" evidence="2">
    <location>
        <begin position="672"/>
        <end position="772"/>
    </location>
</feature>